<comment type="similarity">
    <text evidence="1 4">Belongs to the UDP-glycosyltransferase family.</text>
</comment>
<dbReference type="FunFam" id="3.40.50.2000:FF:000056">
    <property type="entry name" value="Glycosyltransferase"/>
    <property type="match status" value="1"/>
</dbReference>
<dbReference type="Gramene" id="AET6Gv20131100.4">
    <property type="protein sequence ID" value="AET6Gv20131100.4"/>
    <property type="gene ID" value="AET6Gv20131100"/>
</dbReference>
<dbReference type="CDD" id="cd03784">
    <property type="entry name" value="GT1_Gtf-like"/>
    <property type="match status" value="1"/>
</dbReference>
<dbReference type="GO" id="GO:0008194">
    <property type="term" value="F:UDP-glycosyltransferase activity"/>
    <property type="evidence" value="ECO:0007669"/>
    <property type="project" value="InterPro"/>
</dbReference>
<evidence type="ECO:0000313" key="7">
    <source>
        <dbReference type="EnsemblPlants" id="AET6Gv20131100.4"/>
    </source>
</evidence>
<keyword evidence="2 4" id="KW-0328">Glycosyltransferase</keyword>
<dbReference type="PANTHER" id="PTHR48046">
    <property type="entry name" value="UDP-GLYCOSYLTRANSFERASE 72E1"/>
    <property type="match status" value="1"/>
</dbReference>
<dbReference type="EnsemblPlants" id="AET6Gv20131100.4">
    <property type="protein sequence ID" value="AET6Gv20131100.4"/>
    <property type="gene ID" value="AET6Gv20131100"/>
</dbReference>
<dbReference type="STRING" id="200361.A0A453MWW3"/>
<feature type="region of interest" description="Disordered" evidence="6">
    <location>
        <begin position="1"/>
        <end position="32"/>
    </location>
</feature>
<dbReference type="PROSITE" id="PS00375">
    <property type="entry name" value="UDPGT"/>
    <property type="match status" value="1"/>
</dbReference>
<reference evidence="7" key="4">
    <citation type="submission" date="2019-03" db="UniProtKB">
        <authorList>
            <consortium name="EnsemblPlants"/>
        </authorList>
    </citation>
    <scope>IDENTIFICATION</scope>
</reference>
<dbReference type="Gene3D" id="3.40.50.2000">
    <property type="entry name" value="Glycogen Phosphorylase B"/>
    <property type="match status" value="2"/>
</dbReference>
<dbReference type="PANTHER" id="PTHR48046:SF6">
    <property type="entry name" value="GLYCOSYLTRANSFERASE"/>
    <property type="match status" value="1"/>
</dbReference>
<evidence type="ECO:0000256" key="3">
    <source>
        <dbReference type="ARBA" id="ARBA00022679"/>
    </source>
</evidence>
<evidence type="ECO:0000313" key="8">
    <source>
        <dbReference type="Proteomes" id="UP000015105"/>
    </source>
</evidence>
<evidence type="ECO:0000256" key="1">
    <source>
        <dbReference type="ARBA" id="ARBA00009995"/>
    </source>
</evidence>
<organism evidence="7 8">
    <name type="scientific">Aegilops tauschii subsp. strangulata</name>
    <name type="common">Goatgrass</name>
    <dbReference type="NCBI Taxonomy" id="200361"/>
    <lineage>
        <taxon>Eukaryota</taxon>
        <taxon>Viridiplantae</taxon>
        <taxon>Streptophyta</taxon>
        <taxon>Embryophyta</taxon>
        <taxon>Tracheophyta</taxon>
        <taxon>Spermatophyta</taxon>
        <taxon>Magnoliopsida</taxon>
        <taxon>Liliopsida</taxon>
        <taxon>Poales</taxon>
        <taxon>Poaceae</taxon>
        <taxon>BOP clade</taxon>
        <taxon>Pooideae</taxon>
        <taxon>Triticodae</taxon>
        <taxon>Triticeae</taxon>
        <taxon>Triticinae</taxon>
        <taxon>Aegilops</taxon>
    </lineage>
</organism>
<evidence type="ECO:0000256" key="6">
    <source>
        <dbReference type="SAM" id="MobiDB-lite"/>
    </source>
</evidence>
<dbReference type="EC" id="2.4.1.-" evidence="5"/>
<name>A0A453MWW3_AEGTS</name>
<feature type="region of interest" description="Disordered" evidence="6">
    <location>
        <begin position="41"/>
        <end position="60"/>
    </location>
</feature>
<feature type="compositionally biased region" description="Polar residues" evidence="6">
    <location>
        <begin position="1"/>
        <end position="10"/>
    </location>
</feature>
<keyword evidence="3 4" id="KW-0808">Transferase</keyword>
<accession>A0A453MWW3</accession>
<reference evidence="7" key="5">
    <citation type="journal article" date="2021" name="G3 (Bethesda)">
        <title>Aegilops tauschii genome assembly Aet v5.0 features greater sequence contiguity and improved annotation.</title>
        <authorList>
            <person name="Wang L."/>
            <person name="Zhu T."/>
            <person name="Rodriguez J.C."/>
            <person name="Deal K.R."/>
            <person name="Dubcovsky J."/>
            <person name="McGuire P.E."/>
            <person name="Lux T."/>
            <person name="Spannagl M."/>
            <person name="Mayer K.F.X."/>
            <person name="Baldrich P."/>
            <person name="Meyers B.C."/>
            <person name="Huo N."/>
            <person name="Gu Y.Q."/>
            <person name="Zhou H."/>
            <person name="Devos K.M."/>
            <person name="Bennetzen J.L."/>
            <person name="Unver T."/>
            <person name="Budak H."/>
            <person name="Gulick P.J."/>
            <person name="Galiba G."/>
            <person name="Kalapos B."/>
            <person name="Nelson D.R."/>
            <person name="Li P."/>
            <person name="You F.M."/>
            <person name="Luo M.C."/>
            <person name="Dvorak J."/>
        </authorList>
    </citation>
    <scope>NUCLEOTIDE SEQUENCE [LARGE SCALE GENOMIC DNA]</scope>
    <source>
        <strain evidence="7">cv. AL8/78</strain>
    </source>
</reference>
<evidence type="ECO:0000256" key="2">
    <source>
        <dbReference type="ARBA" id="ARBA00022676"/>
    </source>
</evidence>
<reference evidence="8" key="2">
    <citation type="journal article" date="2017" name="Nat. Plants">
        <title>The Aegilops tauschii genome reveals multiple impacts of transposons.</title>
        <authorList>
            <person name="Zhao G."/>
            <person name="Zou C."/>
            <person name="Li K."/>
            <person name="Wang K."/>
            <person name="Li T."/>
            <person name="Gao L."/>
            <person name="Zhang X."/>
            <person name="Wang H."/>
            <person name="Yang Z."/>
            <person name="Liu X."/>
            <person name="Jiang W."/>
            <person name="Mao L."/>
            <person name="Kong X."/>
            <person name="Jiao Y."/>
            <person name="Jia J."/>
        </authorList>
    </citation>
    <scope>NUCLEOTIDE SEQUENCE [LARGE SCALE GENOMIC DNA]</scope>
    <source>
        <strain evidence="8">cv. AL8/78</strain>
    </source>
</reference>
<reference evidence="8" key="1">
    <citation type="journal article" date="2014" name="Science">
        <title>Ancient hybridizations among the ancestral genomes of bread wheat.</title>
        <authorList>
            <consortium name="International Wheat Genome Sequencing Consortium,"/>
            <person name="Marcussen T."/>
            <person name="Sandve S.R."/>
            <person name="Heier L."/>
            <person name="Spannagl M."/>
            <person name="Pfeifer M."/>
            <person name="Jakobsen K.S."/>
            <person name="Wulff B.B."/>
            <person name="Steuernagel B."/>
            <person name="Mayer K.F."/>
            <person name="Olsen O.A."/>
        </authorList>
    </citation>
    <scope>NUCLEOTIDE SEQUENCE [LARGE SCALE GENOMIC DNA]</scope>
    <source>
        <strain evidence="8">cv. AL8/78</strain>
    </source>
</reference>
<dbReference type="Pfam" id="PF00201">
    <property type="entry name" value="UDPGT"/>
    <property type="match status" value="1"/>
</dbReference>
<dbReference type="InterPro" id="IPR002213">
    <property type="entry name" value="UDP_glucos_trans"/>
</dbReference>
<keyword evidence="8" id="KW-1185">Reference proteome</keyword>
<dbReference type="SUPFAM" id="SSF53756">
    <property type="entry name" value="UDP-Glycosyltransferase/glycogen phosphorylase"/>
    <property type="match status" value="1"/>
</dbReference>
<dbReference type="Proteomes" id="UP000015105">
    <property type="component" value="Chromosome 6D"/>
</dbReference>
<evidence type="ECO:0000256" key="5">
    <source>
        <dbReference type="RuleBase" id="RU362057"/>
    </source>
</evidence>
<protein>
    <recommendedName>
        <fullName evidence="5">Glycosyltransferase</fullName>
        <ecNumber evidence="5">2.4.1.-</ecNumber>
    </recommendedName>
</protein>
<dbReference type="InterPro" id="IPR035595">
    <property type="entry name" value="UDP_glycos_trans_CS"/>
</dbReference>
<dbReference type="AlphaFoldDB" id="A0A453MWW3"/>
<evidence type="ECO:0000256" key="4">
    <source>
        <dbReference type="RuleBase" id="RU003718"/>
    </source>
</evidence>
<proteinExistence type="inferred from homology"/>
<sequence length="543" mass="57740">PSYNQVSQLQKLMRQHPKHGNNQNTPLCSQPPPKHRLFGTASHTYGGMGGEPGDQEPSPASARRHVLLLCSPCMGHLIPFAELARRLVADHGLAATLLFAAATDAPSEQYAALAASVPDGVDLVALPAPPADALPPSTPVRERVVHAALSAVPHVRDIAGSLTSTAPLAALVVDMASVPARDVATELGVPCYMFFTSPWMLLSLFLHLPELDAGLVGEYRDATEPIRLPGCVPIHARELPGAMLADRSSETYAGFLSLAKDAARVDGILVNTFRELEPAVGQGGTDCVKDMPVHAIGPLVWTRPVGVNREPEHARLITWLDQQARGSVVFLSFGSGGTLTRRQTTELALALEATGRPFIWAAKRPHEDTADGAFFGTGRGGDDDDDPLGFLPRGFVERTAGVGLVLLSWAPQTAILGHAAVGCFVTHCGWNSSLEGILNGVPMVAWPLYAEQKMNAAMLEAYAGVAARLNAAGPGNGNGFVCKEEIVSVIRRVMDGEEAAMMRRRVGELRDRATHALAMDGSSTLALAKVTALWKSSTSRDEK</sequence>
<reference evidence="7" key="3">
    <citation type="journal article" date="2017" name="Nature">
        <title>Genome sequence of the progenitor of the wheat D genome Aegilops tauschii.</title>
        <authorList>
            <person name="Luo M.C."/>
            <person name="Gu Y.Q."/>
            <person name="Puiu D."/>
            <person name="Wang H."/>
            <person name="Twardziok S.O."/>
            <person name="Deal K.R."/>
            <person name="Huo N."/>
            <person name="Zhu T."/>
            <person name="Wang L."/>
            <person name="Wang Y."/>
            <person name="McGuire P.E."/>
            <person name="Liu S."/>
            <person name="Long H."/>
            <person name="Ramasamy R.K."/>
            <person name="Rodriguez J.C."/>
            <person name="Van S.L."/>
            <person name="Yuan L."/>
            <person name="Wang Z."/>
            <person name="Xia Z."/>
            <person name="Xiao L."/>
            <person name="Anderson O.D."/>
            <person name="Ouyang S."/>
            <person name="Liang Y."/>
            <person name="Zimin A.V."/>
            <person name="Pertea G."/>
            <person name="Qi P."/>
            <person name="Bennetzen J.L."/>
            <person name="Dai X."/>
            <person name="Dawson M.W."/>
            <person name="Muller H.G."/>
            <person name="Kugler K."/>
            <person name="Rivarola-Duarte L."/>
            <person name="Spannagl M."/>
            <person name="Mayer K.F.X."/>
            <person name="Lu F.H."/>
            <person name="Bevan M.W."/>
            <person name="Leroy P."/>
            <person name="Li P."/>
            <person name="You F.M."/>
            <person name="Sun Q."/>
            <person name="Liu Z."/>
            <person name="Lyons E."/>
            <person name="Wicker T."/>
            <person name="Salzberg S.L."/>
            <person name="Devos K.M."/>
            <person name="Dvorak J."/>
        </authorList>
    </citation>
    <scope>NUCLEOTIDE SEQUENCE [LARGE SCALE GENOMIC DNA]</scope>
    <source>
        <strain evidence="7">cv. AL8/78</strain>
    </source>
</reference>